<protein>
    <submittedName>
        <fullName evidence="3">Uncharacterized protein</fullName>
    </submittedName>
</protein>
<feature type="region of interest" description="Disordered" evidence="2">
    <location>
        <begin position="1"/>
        <end position="38"/>
    </location>
</feature>
<evidence type="ECO:0000256" key="1">
    <source>
        <dbReference type="SAM" id="Coils"/>
    </source>
</evidence>
<dbReference type="Proteomes" id="UP000799777">
    <property type="component" value="Unassembled WGS sequence"/>
</dbReference>
<keyword evidence="4" id="KW-1185">Reference proteome</keyword>
<feature type="region of interest" description="Disordered" evidence="2">
    <location>
        <begin position="314"/>
        <end position="346"/>
    </location>
</feature>
<comment type="caution">
    <text evidence="3">The sequence shown here is derived from an EMBL/GenBank/DDBJ whole genome shotgun (WGS) entry which is preliminary data.</text>
</comment>
<dbReference type="EMBL" id="ML978372">
    <property type="protein sequence ID" value="KAF2023174.1"/>
    <property type="molecule type" value="Genomic_DNA"/>
</dbReference>
<proteinExistence type="predicted"/>
<sequence length="573" mass="63030">MSGAPSPSAFWSQKSREVKTALPTISAEPAKSPTVVSASKTGLTNGAVAKSLPTTTRWSDFDDDEEFLAGCLSLTIKSPAATTKSNVGEQKSTHTDTLGGVGDAKDVRIHQLEDIVQEKQDRMAMLEEQVEDNEVSLETLKEDNHKQYLYIQEMVAEVDEKSRRILDLETELDDKGARIRELEMGTVSESHTQVSTDDVASPVKEYTSDPVPDSDSTDTTNTDLPKTAEKTDVSECSTPCESSSEHVQVSSANTGDLQQKHDSQQAMGVPAVNESKFPKLWSPDLRPKNSAPVEKPRLLKMAIDTSKFGKYPAATAVKKPEPTGRKGVSTTSYGQTSKGLAKTGAMPKIDPERDIRQLPHAERVLFANGPEVVVNSGSMKLATVSKFVLMQCSAIANEHFTQNPGETSIAFPQGSMNPEAAKKHLSWMQEMTYQGRVYSVTLNAEERHDTKNLKICQAARVMGLNNTYVGHFTKVLCDRVRSNKYSLEFISTVCELAYPSNDPIFDCLANNLVNRQLSKSFTNADELEKLLVSYPVLKESMAKIEQRVKDSRAADRRKGSMFCEISTVRGESK</sequence>
<feature type="compositionally biased region" description="Low complexity" evidence="2">
    <location>
        <begin position="208"/>
        <end position="225"/>
    </location>
</feature>
<keyword evidence="1" id="KW-0175">Coiled coil</keyword>
<dbReference type="OrthoDB" id="3776185at2759"/>
<feature type="compositionally biased region" description="Polar residues" evidence="2">
    <location>
        <begin position="328"/>
        <end position="338"/>
    </location>
</feature>
<feature type="compositionally biased region" description="Polar residues" evidence="2">
    <location>
        <begin position="187"/>
        <end position="198"/>
    </location>
</feature>
<feature type="coiled-coil region" evidence="1">
    <location>
        <begin position="109"/>
        <end position="171"/>
    </location>
</feature>
<organism evidence="3 4">
    <name type="scientific">Setomelanomma holmii</name>
    <dbReference type="NCBI Taxonomy" id="210430"/>
    <lineage>
        <taxon>Eukaryota</taxon>
        <taxon>Fungi</taxon>
        <taxon>Dikarya</taxon>
        <taxon>Ascomycota</taxon>
        <taxon>Pezizomycotina</taxon>
        <taxon>Dothideomycetes</taxon>
        <taxon>Pleosporomycetidae</taxon>
        <taxon>Pleosporales</taxon>
        <taxon>Pleosporineae</taxon>
        <taxon>Phaeosphaeriaceae</taxon>
        <taxon>Setomelanomma</taxon>
    </lineage>
</organism>
<dbReference type="AlphaFoldDB" id="A0A9P4LGH2"/>
<accession>A0A9P4LGH2</accession>
<gene>
    <name evidence="3" type="ORF">EK21DRAFT_105448</name>
</gene>
<evidence type="ECO:0000256" key="2">
    <source>
        <dbReference type="SAM" id="MobiDB-lite"/>
    </source>
</evidence>
<evidence type="ECO:0000313" key="3">
    <source>
        <dbReference type="EMBL" id="KAF2023174.1"/>
    </source>
</evidence>
<name>A0A9P4LGH2_9PLEO</name>
<feature type="compositionally biased region" description="Polar residues" evidence="2">
    <location>
        <begin position="246"/>
        <end position="257"/>
    </location>
</feature>
<reference evidence="3" key="1">
    <citation type="journal article" date="2020" name="Stud. Mycol.">
        <title>101 Dothideomycetes genomes: a test case for predicting lifestyles and emergence of pathogens.</title>
        <authorList>
            <person name="Haridas S."/>
            <person name="Albert R."/>
            <person name="Binder M."/>
            <person name="Bloem J."/>
            <person name="Labutti K."/>
            <person name="Salamov A."/>
            <person name="Andreopoulos B."/>
            <person name="Baker S."/>
            <person name="Barry K."/>
            <person name="Bills G."/>
            <person name="Bluhm B."/>
            <person name="Cannon C."/>
            <person name="Castanera R."/>
            <person name="Culley D."/>
            <person name="Daum C."/>
            <person name="Ezra D."/>
            <person name="Gonzalez J."/>
            <person name="Henrissat B."/>
            <person name="Kuo A."/>
            <person name="Liang C."/>
            <person name="Lipzen A."/>
            <person name="Lutzoni F."/>
            <person name="Magnuson J."/>
            <person name="Mondo S."/>
            <person name="Nolan M."/>
            <person name="Ohm R."/>
            <person name="Pangilinan J."/>
            <person name="Park H.-J."/>
            <person name="Ramirez L."/>
            <person name="Alfaro M."/>
            <person name="Sun H."/>
            <person name="Tritt A."/>
            <person name="Yoshinaga Y."/>
            <person name="Zwiers L.-H."/>
            <person name="Turgeon B."/>
            <person name="Goodwin S."/>
            <person name="Spatafora J."/>
            <person name="Crous P."/>
            <person name="Grigoriev I."/>
        </authorList>
    </citation>
    <scope>NUCLEOTIDE SEQUENCE</scope>
    <source>
        <strain evidence="3">CBS 110217</strain>
    </source>
</reference>
<evidence type="ECO:0000313" key="4">
    <source>
        <dbReference type="Proteomes" id="UP000799777"/>
    </source>
</evidence>
<feature type="region of interest" description="Disordered" evidence="2">
    <location>
        <begin position="183"/>
        <end position="267"/>
    </location>
</feature>